<dbReference type="Pfam" id="PF02769">
    <property type="entry name" value="AIRS_C"/>
    <property type="match status" value="1"/>
</dbReference>
<dbReference type="GO" id="GO:0046084">
    <property type="term" value="P:adenine biosynthetic process"/>
    <property type="evidence" value="ECO:0007669"/>
    <property type="project" value="TreeGrafter"/>
</dbReference>
<dbReference type="GO" id="GO:0006189">
    <property type="term" value="P:'de novo' IMP biosynthetic process"/>
    <property type="evidence" value="ECO:0007669"/>
    <property type="project" value="InterPro"/>
</dbReference>
<dbReference type="SUPFAM" id="SSF56042">
    <property type="entry name" value="PurM C-terminal domain-like"/>
    <property type="match status" value="1"/>
</dbReference>
<evidence type="ECO:0000256" key="5">
    <source>
        <dbReference type="ARBA" id="ARBA00022840"/>
    </source>
</evidence>
<dbReference type="GO" id="GO:0004641">
    <property type="term" value="F:phosphoribosylformylglycinamidine cyclo-ligase activity"/>
    <property type="evidence" value="ECO:0007669"/>
    <property type="project" value="UniProtKB-EC"/>
</dbReference>
<evidence type="ECO:0000313" key="7">
    <source>
        <dbReference type="EMBL" id="MPN42753.1"/>
    </source>
</evidence>
<sequence>MIQEKGGVPENELYQVFNMGIGMTLIVKATQADSMLRFIKKAGTPAWIIGETVKGTGLSKVV</sequence>
<dbReference type="EMBL" id="VSSQ01100716">
    <property type="protein sequence ID" value="MPN42753.1"/>
    <property type="molecule type" value="Genomic_DNA"/>
</dbReference>
<dbReference type="GO" id="GO:0005829">
    <property type="term" value="C:cytosol"/>
    <property type="evidence" value="ECO:0007669"/>
    <property type="project" value="TreeGrafter"/>
</dbReference>
<dbReference type="PANTHER" id="PTHR10520:SF12">
    <property type="entry name" value="TRIFUNCTIONAL PURINE BIOSYNTHETIC PROTEIN ADENOSINE-3"/>
    <property type="match status" value="1"/>
</dbReference>
<dbReference type="InterPro" id="IPR004733">
    <property type="entry name" value="PurM_cligase"/>
</dbReference>
<dbReference type="InterPro" id="IPR036676">
    <property type="entry name" value="PurM-like_C_sf"/>
</dbReference>
<dbReference type="InterPro" id="IPR010918">
    <property type="entry name" value="PurM-like_C_dom"/>
</dbReference>
<reference evidence="7" key="1">
    <citation type="submission" date="2019-08" db="EMBL/GenBank/DDBJ databases">
        <authorList>
            <person name="Kucharzyk K."/>
            <person name="Murdoch R.W."/>
            <person name="Higgins S."/>
            <person name="Loffler F."/>
        </authorList>
    </citation>
    <scope>NUCLEOTIDE SEQUENCE</scope>
</reference>
<comment type="pathway">
    <text evidence="1">Purine metabolism; IMP biosynthesis via de novo pathway; 5-amino-1-(5-phospho-D-ribosyl)imidazole from N(2)-formyl-N(1)-(5-phospho-D-ribosyl)glycinamide: step 2/2.</text>
</comment>
<dbReference type="GO" id="GO:0005524">
    <property type="term" value="F:ATP binding"/>
    <property type="evidence" value="ECO:0007669"/>
    <property type="project" value="UniProtKB-KW"/>
</dbReference>
<protein>
    <recommendedName>
        <fullName evidence="2">phosphoribosylformylglycinamidine cyclo-ligase</fullName>
        <ecNumber evidence="2">6.3.3.1</ecNumber>
    </recommendedName>
</protein>
<keyword evidence="5" id="KW-0067">ATP-binding</keyword>
<evidence type="ECO:0000256" key="4">
    <source>
        <dbReference type="ARBA" id="ARBA00022741"/>
    </source>
</evidence>
<comment type="caution">
    <text evidence="7">The sequence shown here is derived from an EMBL/GenBank/DDBJ whole genome shotgun (WGS) entry which is preliminary data.</text>
</comment>
<organism evidence="7">
    <name type="scientific">bioreactor metagenome</name>
    <dbReference type="NCBI Taxonomy" id="1076179"/>
    <lineage>
        <taxon>unclassified sequences</taxon>
        <taxon>metagenomes</taxon>
        <taxon>ecological metagenomes</taxon>
    </lineage>
</organism>
<accession>A0A645I5K5</accession>
<dbReference type="PANTHER" id="PTHR10520">
    <property type="entry name" value="TRIFUNCTIONAL PURINE BIOSYNTHETIC PROTEIN ADENOSINE-3-RELATED"/>
    <property type="match status" value="1"/>
</dbReference>
<keyword evidence="3 7" id="KW-0436">Ligase</keyword>
<evidence type="ECO:0000256" key="3">
    <source>
        <dbReference type="ARBA" id="ARBA00022598"/>
    </source>
</evidence>
<name>A0A645I5K5_9ZZZZ</name>
<dbReference type="EC" id="6.3.3.1" evidence="2"/>
<dbReference type="Gene3D" id="3.90.650.10">
    <property type="entry name" value="PurM-like C-terminal domain"/>
    <property type="match status" value="1"/>
</dbReference>
<feature type="domain" description="PurM-like C-terminal" evidence="6">
    <location>
        <begin position="9"/>
        <end position="59"/>
    </location>
</feature>
<evidence type="ECO:0000256" key="2">
    <source>
        <dbReference type="ARBA" id="ARBA00013047"/>
    </source>
</evidence>
<gene>
    <name evidence="7" type="primary">purM_39</name>
    <name evidence="7" type="ORF">SDC9_190310</name>
</gene>
<dbReference type="GO" id="GO:0004637">
    <property type="term" value="F:phosphoribosylamine-glycine ligase activity"/>
    <property type="evidence" value="ECO:0007669"/>
    <property type="project" value="TreeGrafter"/>
</dbReference>
<proteinExistence type="predicted"/>
<evidence type="ECO:0000256" key="1">
    <source>
        <dbReference type="ARBA" id="ARBA00004686"/>
    </source>
</evidence>
<evidence type="ECO:0000259" key="6">
    <source>
        <dbReference type="Pfam" id="PF02769"/>
    </source>
</evidence>
<keyword evidence="4" id="KW-0547">Nucleotide-binding</keyword>
<dbReference type="AlphaFoldDB" id="A0A645I5K5"/>